<reference evidence="3 4" key="1">
    <citation type="submission" date="2016-10" db="EMBL/GenBank/DDBJ databases">
        <authorList>
            <person name="de Groot N.N."/>
        </authorList>
    </citation>
    <scope>NUCLEOTIDE SEQUENCE [LARGE SCALE GENOMIC DNA]</scope>
    <source>
        <strain evidence="3 4">DSM 21668</strain>
    </source>
</reference>
<dbReference type="STRING" id="563176.SAMN04488090_2642"/>
<evidence type="ECO:0000256" key="1">
    <source>
        <dbReference type="SAM" id="SignalP"/>
    </source>
</evidence>
<evidence type="ECO:0000313" key="4">
    <source>
        <dbReference type="Proteomes" id="UP000198901"/>
    </source>
</evidence>
<dbReference type="EMBL" id="FNGS01000004">
    <property type="protein sequence ID" value="SDM10537.1"/>
    <property type="molecule type" value="Genomic_DNA"/>
</dbReference>
<keyword evidence="1" id="KW-0732">Signal</keyword>
<accession>A0A1G9QJ42</accession>
<feature type="chain" id="PRO_5011707429" description="DUF4397 domain-containing protein" evidence="1">
    <location>
        <begin position="19"/>
        <end position="251"/>
    </location>
</feature>
<sequence>MNTFVKSILTAATMLVVAACGSEHDPLTSLAPQSGARIKFYHAAPDAAGVNLYVNDKLFSGVNTVPANPQPLPTPVTYFTSYPVLDYAVVGAGAAKFSVKLAATASAAESALLSGDATVEDGKYYSVFTIGTTGGYELLTVADNLPGTDKSKAYVRVVNLVKDSPAGGYELLVNGKSVTTAAAYKSASAFVAVDPVAYGATAQTVVAKNGAASLTATGGIQPYAGRYYTVVVRGVFGNTKTPPTATLSVNL</sequence>
<dbReference type="Proteomes" id="UP000198901">
    <property type="component" value="Unassembled WGS sequence"/>
</dbReference>
<keyword evidence="4" id="KW-1185">Reference proteome</keyword>
<dbReference type="PROSITE" id="PS51257">
    <property type="entry name" value="PROKAR_LIPOPROTEIN"/>
    <property type="match status" value="1"/>
</dbReference>
<protein>
    <recommendedName>
        <fullName evidence="2">DUF4397 domain-containing protein</fullName>
    </recommendedName>
</protein>
<feature type="domain" description="DUF4397" evidence="2">
    <location>
        <begin position="36"/>
        <end position="166"/>
    </location>
</feature>
<dbReference type="AlphaFoldDB" id="A0A1G9QJ42"/>
<dbReference type="Pfam" id="PF14344">
    <property type="entry name" value="DUF4397"/>
    <property type="match status" value="1"/>
</dbReference>
<name>A0A1G9QJ42_9BACT</name>
<feature type="signal peptide" evidence="1">
    <location>
        <begin position="1"/>
        <end position="18"/>
    </location>
</feature>
<dbReference type="OrthoDB" id="9792011at2"/>
<organism evidence="3 4">
    <name type="scientific">Siphonobacter aquaeclarae</name>
    <dbReference type="NCBI Taxonomy" id="563176"/>
    <lineage>
        <taxon>Bacteria</taxon>
        <taxon>Pseudomonadati</taxon>
        <taxon>Bacteroidota</taxon>
        <taxon>Cytophagia</taxon>
        <taxon>Cytophagales</taxon>
        <taxon>Cytophagaceae</taxon>
        <taxon>Siphonobacter</taxon>
    </lineage>
</organism>
<evidence type="ECO:0000259" key="2">
    <source>
        <dbReference type="Pfam" id="PF14344"/>
    </source>
</evidence>
<proteinExistence type="predicted"/>
<dbReference type="RefSeq" id="WP_093202747.1">
    <property type="nucleotide sequence ID" value="NZ_FNGS01000004.1"/>
</dbReference>
<gene>
    <name evidence="3" type="ORF">SAMN04488090_2642</name>
</gene>
<evidence type="ECO:0000313" key="3">
    <source>
        <dbReference type="EMBL" id="SDM10537.1"/>
    </source>
</evidence>
<dbReference type="InterPro" id="IPR025510">
    <property type="entry name" value="DUF4397"/>
</dbReference>